<reference evidence="3" key="3">
    <citation type="submission" date="2015-04" db="UniProtKB">
        <authorList>
            <consortium name="EnsemblPlants"/>
        </authorList>
    </citation>
    <scope>IDENTIFICATION</scope>
    <source>
        <strain evidence="3">cv. Jemalong A17</strain>
    </source>
</reference>
<evidence type="ECO:0000313" key="2">
    <source>
        <dbReference type="EMBL" id="AES64099.2"/>
    </source>
</evidence>
<accession>A0A0C3UYB0</accession>
<dbReference type="PaxDb" id="3880-AES64099"/>
<reference evidence="2 4" key="1">
    <citation type="journal article" date="2011" name="Nature">
        <title>The Medicago genome provides insight into the evolution of rhizobial symbioses.</title>
        <authorList>
            <person name="Young N.D."/>
            <person name="Debelle F."/>
            <person name="Oldroyd G.E."/>
            <person name="Geurts R."/>
            <person name="Cannon S.B."/>
            <person name="Udvardi M.K."/>
            <person name="Benedito V.A."/>
            <person name="Mayer K.F."/>
            <person name="Gouzy J."/>
            <person name="Schoof H."/>
            <person name="Van de Peer Y."/>
            <person name="Proost S."/>
            <person name="Cook D.R."/>
            <person name="Meyers B.C."/>
            <person name="Spannagl M."/>
            <person name="Cheung F."/>
            <person name="De Mita S."/>
            <person name="Krishnakumar V."/>
            <person name="Gundlach H."/>
            <person name="Zhou S."/>
            <person name="Mudge J."/>
            <person name="Bharti A.K."/>
            <person name="Murray J.D."/>
            <person name="Naoumkina M.A."/>
            <person name="Rosen B."/>
            <person name="Silverstein K.A."/>
            <person name="Tang H."/>
            <person name="Rombauts S."/>
            <person name="Zhao P.X."/>
            <person name="Zhou P."/>
            <person name="Barbe V."/>
            <person name="Bardou P."/>
            <person name="Bechner M."/>
            <person name="Bellec A."/>
            <person name="Berger A."/>
            <person name="Berges H."/>
            <person name="Bidwell S."/>
            <person name="Bisseling T."/>
            <person name="Choisne N."/>
            <person name="Couloux A."/>
            <person name="Denny R."/>
            <person name="Deshpande S."/>
            <person name="Dai X."/>
            <person name="Doyle J.J."/>
            <person name="Dudez A.M."/>
            <person name="Farmer A.D."/>
            <person name="Fouteau S."/>
            <person name="Franken C."/>
            <person name="Gibelin C."/>
            <person name="Gish J."/>
            <person name="Goldstein S."/>
            <person name="Gonzalez A.J."/>
            <person name="Green P.J."/>
            <person name="Hallab A."/>
            <person name="Hartog M."/>
            <person name="Hua A."/>
            <person name="Humphray S.J."/>
            <person name="Jeong D.H."/>
            <person name="Jing Y."/>
            <person name="Jocker A."/>
            <person name="Kenton S.M."/>
            <person name="Kim D.J."/>
            <person name="Klee K."/>
            <person name="Lai H."/>
            <person name="Lang C."/>
            <person name="Lin S."/>
            <person name="Macmil S.L."/>
            <person name="Magdelenat G."/>
            <person name="Matthews L."/>
            <person name="McCorrison J."/>
            <person name="Monaghan E.L."/>
            <person name="Mun J.H."/>
            <person name="Najar F.Z."/>
            <person name="Nicholson C."/>
            <person name="Noirot C."/>
            <person name="O'Bleness M."/>
            <person name="Paule C.R."/>
            <person name="Poulain J."/>
            <person name="Prion F."/>
            <person name="Qin B."/>
            <person name="Qu C."/>
            <person name="Retzel E.F."/>
            <person name="Riddle C."/>
            <person name="Sallet E."/>
            <person name="Samain S."/>
            <person name="Samson N."/>
            <person name="Sanders I."/>
            <person name="Saurat O."/>
            <person name="Scarpelli C."/>
            <person name="Schiex T."/>
            <person name="Segurens B."/>
            <person name="Severin A.J."/>
            <person name="Sherrier D.J."/>
            <person name="Shi R."/>
            <person name="Sims S."/>
            <person name="Singer S.R."/>
            <person name="Sinharoy S."/>
            <person name="Sterck L."/>
            <person name="Viollet A."/>
            <person name="Wang B.B."/>
            <person name="Wang K."/>
            <person name="Wang M."/>
            <person name="Wang X."/>
            <person name="Warfsmann J."/>
            <person name="Weissenbach J."/>
            <person name="White D.D."/>
            <person name="White J.D."/>
            <person name="Wiley G.B."/>
            <person name="Wincker P."/>
            <person name="Xing Y."/>
            <person name="Yang L."/>
            <person name="Yao Z."/>
            <person name="Ying F."/>
            <person name="Zhai J."/>
            <person name="Zhou L."/>
            <person name="Zuber A."/>
            <person name="Denarie J."/>
            <person name="Dixon R.A."/>
            <person name="May G.D."/>
            <person name="Schwartz D.C."/>
            <person name="Rogers J."/>
            <person name="Quetier F."/>
            <person name="Town C.D."/>
            <person name="Roe B.A."/>
        </authorList>
    </citation>
    <scope>NUCLEOTIDE SEQUENCE [LARGE SCALE GENOMIC DNA]</scope>
    <source>
        <strain evidence="2">A17</strain>
        <strain evidence="3 4">cv. Jemalong A17</strain>
    </source>
</reference>
<feature type="chain" id="PRO_5014572290" evidence="1">
    <location>
        <begin position="19"/>
        <end position="73"/>
    </location>
</feature>
<keyword evidence="1" id="KW-0732">Signal</keyword>
<proteinExistence type="predicted"/>
<dbReference type="EMBL" id="CM001218">
    <property type="protein sequence ID" value="AES64099.2"/>
    <property type="molecule type" value="Genomic_DNA"/>
</dbReference>
<dbReference type="EnsemblPlants" id="AES64099">
    <property type="protein sequence ID" value="AES64099"/>
    <property type="gene ID" value="MTR_2g018410"/>
</dbReference>
<evidence type="ECO:0000313" key="4">
    <source>
        <dbReference type="Proteomes" id="UP000002051"/>
    </source>
</evidence>
<sequence length="73" mass="7891">MATHINLLFVTIAMLCLASVTFAGSGEVSGECFPFPTCPNDTFQCSLHCLNKGYQHRGDCAFGKKLCCCNPNI</sequence>
<protein>
    <submittedName>
        <fullName evidence="2">LCR-like protein</fullName>
    </submittedName>
</protein>
<evidence type="ECO:0000313" key="3">
    <source>
        <dbReference type="EnsemblPlants" id="AES64099"/>
    </source>
</evidence>
<organism evidence="2 4">
    <name type="scientific">Medicago truncatula</name>
    <name type="common">Barrel medic</name>
    <name type="synonym">Medicago tribuloides</name>
    <dbReference type="NCBI Taxonomy" id="3880"/>
    <lineage>
        <taxon>Eukaryota</taxon>
        <taxon>Viridiplantae</taxon>
        <taxon>Streptophyta</taxon>
        <taxon>Embryophyta</taxon>
        <taxon>Tracheophyta</taxon>
        <taxon>Spermatophyta</taxon>
        <taxon>Magnoliopsida</taxon>
        <taxon>eudicotyledons</taxon>
        <taxon>Gunneridae</taxon>
        <taxon>Pentapetalae</taxon>
        <taxon>rosids</taxon>
        <taxon>fabids</taxon>
        <taxon>Fabales</taxon>
        <taxon>Fabaceae</taxon>
        <taxon>Papilionoideae</taxon>
        <taxon>50 kb inversion clade</taxon>
        <taxon>NPAAA clade</taxon>
        <taxon>Hologalegina</taxon>
        <taxon>IRL clade</taxon>
        <taxon>Trifolieae</taxon>
        <taxon>Medicago</taxon>
    </lineage>
</organism>
<evidence type="ECO:0000256" key="1">
    <source>
        <dbReference type="SAM" id="SignalP"/>
    </source>
</evidence>
<gene>
    <name evidence="2" type="ordered locus">MTR_2g018410</name>
</gene>
<dbReference type="AlphaFoldDB" id="G7ILX2"/>
<dbReference type="Proteomes" id="UP000002051">
    <property type="component" value="Chromosome 2"/>
</dbReference>
<reference evidence="2 4" key="2">
    <citation type="journal article" date="2014" name="BMC Genomics">
        <title>An improved genome release (version Mt4.0) for the model legume Medicago truncatula.</title>
        <authorList>
            <person name="Tang H."/>
            <person name="Krishnakumar V."/>
            <person name="Bidwell S."/>
            <person name="Rosen B."/>
            <person name="Chan A."/>
            <person name="Zhou S."/>
            <person name="Gentzbittel L."/>
            <person name="Childs K.L."/>
            <person name="Yandell M."/>
            <person name="Gundlach H."/>
            <person name="Mayer K.F."/>
            <person name="Schwartz D.C."/>
            <person name="Town C.D."/>
        </authorList>
    </citation>
    <scope>GENOME REANNOTATION</scope>
    <source>
        <strain evidence="3 4">cv. Jemalong A17</strain>
    </source>
</reference>
<feature type="signal peptide" evidence="1">
    <location>
        <begin position="1"/>
        <end position="18"/>
    </location>
</feature>
<keyword evidence="4" id="KW-1185">Reference proteome</keyword>
<accession>G7ILX2</accession>
<name>G7ILX2_MEDTR</name>
<dbReference type="HOGENOM" id="CLU_190964_0_0_1"/>